<evidence type="ECO:0000313" key="2">
    <source>
        <dbReference type="Proteomes" id="UP001267426"/>
    </source>
</evidence>
<name>A0ABU3BRP9_9BACT</name>
<dbReference type="RefSeq" id="WP_311663446.1">
    <property type="nucleotide sequence ID" value="NZ_JAVRHT010000019.1"/>
</dbReference>
<accession>A0ABU3BRP9</accession>
<evidence type="ECO:0000313" key="1">
    <source>
        <dbReference type="EMBL" id="MDT0631969.1"/>
    </source>
</evidence>
<proteinExistence type="predicted"/>
<protein>
    <submittedName>
        <fullName evidence="1">Uncharacterized protein</fullName>
    </submittedName>
</protein>
<organism evidence="1 2">
    <name type="scientific">Rubrivirga litoralis</name>
    <dbReference type="NCBI Taxonomy" id="3075598"/>
    <lineage>
        <taxon>Bacteria</taxon>
        <taxon>Pseudomonadati</taxon>
        <taxon>Rhodothermota</taxon>
        <taxon>Rhodothermia</taxon>
        <taxon>Rhodothermales</taxon>
        <taxon>Rubricoccaceae</taxon>
        <taxon>Rubrivirga</taxon>
    </lineage>
</organism>
<comment type="caution">
    <text evidence="1">The sequence shown here is derived from an EMBL/GenBank/DDBJ whole genome shotgun (WGS) entry which is preliminary data.</text>
</comment>
<dbReference type="Proteomes" id="UP001267426">
    <property type="component" value="Unassembled WGS sequence"/>
</dbReference>
<keyword evidence="2" id="KW-1185">Reference proteome</keyword>
<dbReference type="Gene3D" id="3.40.50.450">
    <property type="match status" value="1"/>
</dbReference>
<reference evidence="1 2" key="1">
    <citation type="submission" date="2023-09" db="EMBL/GenBank/DDBJ databases">
        <authorList>
            <person name="Rey-Velasco X."/>
        </authorList>
    </citation>
    <scope>NUCLEOTIDE SEQUENCE [LARGE SCALE GENOMIC DNA]</scope>
    <source>
        <strain evidence="1 2">F394</strain>
    </source>
</reference>
<gene>
    <name evidence="1" type="ORF">RM540_09445</name>
</gene>
<sequence length="177" mass="19185">MSTTVLLAGRRPDPPDSDARRFPIENVLLVRERLRDLFAERQPDHLVCSAACGADLLALDIAGDLDIRRHVVLPFSIATFREMSVTDRPGHWGPLFDRLVSEVEARADLTILNESPGDDAAYAATNDQLQSVAEALGLDILAVAVWDGEPRGDGDLTRHLIHTSAASGADVVEVPTL</sequence>
<dbReference type="EMBL" id="JAVRHT010000019">
    <property type="protein sequence ID" value="MDT0631969.1"/>
    <property type="molecule type" value="Genomic_DNA"/>
</dbReference>